<keyword evidence="5" id="KW-0560">Oxidoreductase</keyword>
<evidence type="ECO:0000256" key="4">
    <source>
        <dbReference type="ARBA" id="ARBA00022827"/>
    </source>
</evidence>
<dbReference type="InterPro" id="IPR036188">
    <property type="entry name" value="FAD/NAD-bd_sf"/>
</dbReference>
<comment type="similarity">
    <text evidence="2">Belongs to the GMC oxidoreductase family.</text>
</comment>
<gene>
    <name evidence="8" type="ORF">ELQ92_02585</name>
</gene>
<feature type="domain" description="Glucose-methanol-choline oxidoreductase C-terminal" evidence="7">
    <location>
        <begin position="374"/>
        <end position="492"/>
    </location>
</feature>
<proteinExistence type="inferred from homology"/>
<comment type="caution">
    <text evidence="8">The sequence shown here is derived from an EMBL/GenBank/DDBJ whole genome shotgun (WGS) entry which is preliminary data.</text>
</comment>
<evidence type="ECO:0000259" key="7">
    <source>
        <dbReference type="Pfam" id="PF05199"/>
    </source>
</evidence>
<dbReference type="PANTHER" id="PTHR42784">
    <property type="entry name" value="PYRANOSE 2-OXIDASE"/>
    <property type="match status" value="1"/>
</dbReference>
<dbReference type="RefSeq" id="WP_128497385.1">
    <property type="nucleotide sequence ID" value="NZ_RZNC01000001.1"/>
</dbReference>
<dbReference type="Pfam" id="PF05199">
    <property type="entry name" value="GMC_oxred_C"/>
    <property type="match status" value="1"/>
</dbReference>
<dbReference type="GO" id="GO:0016614">
    <property type="term" value="F:oxidoreductase activity, acting on CH-OH group of donors"/>
    <property type="evidence" value="ECO:0007669"/>
    <property type="project" value="InterPro"/>
</dbReference>
<dbReference type="InterPro" id="IPR007867">
    <property type="entry name" value="GMC_OxRtase_C"/>
</dbReference>
<dbReference type="GO" id="GO:0050660">
    <property type="term" value="F:flavin adenine dinucleotide binding"/>
    <property type="evidence" value="ECO:0007669"/>
    <property type="project" value="InterPro"/>
</dbReference>
<keyword evidence="3" id="KW-0285">Flavoprotein</keyword>
<evidence type="ECO:0000256" key="5">
    <source>
        <dbReference type="ARBA" id="ARBA00023002"/>
    </source>
</evidence>
<evidence type="ECO:0000313" key="9">
    <source>
        <dbReference type="Proteomes" id="UP000288603"/>
    </source>
</evidence>
<dbReference type="InterPro" id="IPR051473">
    <property type="entry name" value="P2Ox-like"/>
</dbReference>
<keyword evidence="4" id="KW-0274">FAD</keyword>
<dbReference type="PANTHER" id="PTHR42784:SF1">
    <property type="entry name" value="PYRANOSE 2-OXIDASE"/>
    <property type="match status" value="1"/>
</dbReference>
<protein>
    <submittedName>
        <fullName evidence="8">Choline dehydrogenase</fullName>
    </submittedName>
</protein>
<dbReference type="OrthoDB" id="9798604at2"/>
<evidence type="ECO:0000256" key="1">
    <source>
        <dbReference type="ARBA" id="ARBA00001974"/>
    </source>
</evidence>
<dbReference type="InterPro" id="IPR000172">
    <property type="entry name" value="GMC_OxRdtase_N"/>
</dbReference>
<dbReference type="Gene3D" id="3.50.50.60">
    <property type="entry name" value="FAD/NAD(P)-binding domain"/>
    <property type="match status" value="2"/>
</dbReference>
<evidence type="ECO:0000313" key="8">
    <source>
        <dbReference type="EMBL" id="RWZ68143.1"/>
    </source>
</evidence>
<keyword evidence="9" id="KW-1185">Reference proteome</keyword>
<evidence type="ECO:0000256" key="3">
    <source>
        <dbReference type="ARBA" id="ARBA00022630"/>
    </source>
</evidence>
<accession>A0A3S3ZZ68</accession>
<comment type="cofactor">
    <cofactor evidence="1">
        <name>FAD</name>
        <dbReference type="ChEBI" id="CHEBI:57692"/>
    </cofactor>
</comment>
<evidence type="ECO:0000256" key="2">
    <source>
        <dbReference type="ARBA" id="ARBA00010790"/>
    </source>
</evidence>
<dbReference type="SUPFAM" id="SSF54373">
    <property type="entry name" value="FAD-linked reductases, C-terminal domain"/>
    <property type="match status" value="1"/>
</dbReference>
<dbReference type="SUPFAM" id="SSF51905">
    <property type="entry name" value="FAD/NAD(P)-binding domain"/>
    <property type="match status" value="1"/>
</dbReference>
<feature type="domain" description="Glucose-methanol-choline oxidoreductase N-terminal" evidence="6">
    <location>
        <begin position="227"/>
        <end position="296"/>
    </location>
</feature>
<reference evidence="8 9" key="1">
    <citation type="submission" date="2018-12" db="EMBL/GenBank/DDBJ databases">
        <authorList>
            <person name="Li F."/>
        </authorList>
    </citation>
    <scope>NUCLEOTIDE SEQUENCE [LARGE SCALE GENOMIC DNA]</scope>
    <source>
        <strain evidence="8 9">8H24J-4-2</strain>
    </source>
</reference>
<organism evidence="8 9">
    <name type="scientific">Labedella populi</name>
    <dbReference type="NCBI Taxonomy" id="2498850"/>
    <lineage>
        <taxon>Bacteria</taxon>
        <taxon>Bacillati</taxon>
        <taxon>Actinomycetota</taxon>
        <taxon>Actinomycetes</taxon>
        <taxon>Micrococcales</taxon>
        <taxon>Microbacteriaceae</taxon>
        <taxon>Labedella</taxon>
    </lineage>
</organism>
<evidence type="ECO:0000259" key="6">
    <source>
        <dbReference type="Pfam" id="PF00732"/>
    </source>
</evidence>
<dbReference type="Proteomes" id="UP000288603">
    <property type="component" value="Unassembled WGS sequence"/>
</dbReference>
<sequence>MHAEEPVDLLIVGSGLMGAAVARSVREQRPHARIVMIAGGPTVGPVAGQHLHDVTDPEVWDQYNKRVSSGVQAFYTGVAPSAETGASMQGVTPGMYHLTSLGEDAEEMPSASVAWNAGGMGIHWTAATPFPWGSEITPHIAPEEWERDLVRAAELLEVNREPYPQTEAGRAVVRTLAGHFDPRSAAGRGVQDMPMAVNPDETGLKVRTSPSVIFPPVGTPGLDGRFTLVTDTIATSILHENGRATGAECRDVAAGRTSTIRARQVVVCADTVRTPQLLFASGIRPEALGRYLNEHFFLTGIVDADPERLGFDLSGLVPPTDHEWASDCLWVPHSDADQPYQVHLMNKVVTDEEGRPARYAVGIEYYIRTEIQRENRLEFSDDEVDATGMPRIRVHFRYSESDRANLELARGDQATAARLLGDFDPETQSAVLGAGGSLHLTGTVRMGPVDDGTSVCDLDCRVWGFDNLFVAGNGVIPTALVCNSTLTGMTTAVRAATAVVRALA</sequence>
<dbReference type="EMBL" id="RZNC01000001">
    <property type="protein sequence ID" value="RWZ68143.1"/>
    <property type="molecule type" value="Genomic_DNA"/>
</dbReference>
<dbReference type="AlphaFoldDB" id="A0A3S3ZZ68"/>
<name>A0A3S3ZZ68_9MICO</name>
<dbReference type="Pfam" id="PF00732">
    <property type="entry name" value="GMC_oxred_N"/>
    <property type="match status" value="1"/>
</dbReference>